<dbReference type="EMBL" id="AMGO01000012">
    <property type="protein sequence ID" value="EKE44899.1"/>
    <property type="molecule type" value="Genomic_DNA"/>
</dbReference>
<evidence type="ECO:0000256" key="1">
    <source>
        <dbReference type="SAM" id="Phobius"/>
    </source>
</evidence>
<dbReference type="eggNOG" id="COG1572">
    <property type="taxonomic scope" value="Bacteria"/>
</dbReference>
<dbReference type="OrthoDB" id="1445569at2"/>
<feature type="transmembrane region" description="Helical" evidence="1">
    <location>
        <begin position="21"/>
        <end position="41"/>
    </location>
</feature>
<keyword evidence="1" id="KW-1133">Transmembrane helix</keyword>
<dbReference type="RefSeq" id="WP_007426087.1">
    <property type="nucleotide sequence ID" value="NZ_AMGO01000012.1"/>
</dbReference>
<sequence>MPEPRRSRRPPKRHLGTSKPEAAVAALGALLVVGLVGYMLLHALSSPDGPPRFDYTYAIDTTGPDAKLVRFTIRNTGGRTAASVAVSVALSSDGQVVEEGDAEFDYVPQGASREGGIYFLNDPAAHDVTIRVTSFVRP</sequence>
<reference evidence="2 3" key="1">
    <citation type="journal article" date="2012" name="J. Bacteriol.">
        <title>Draft Genome Sequence of Oceaniovalibus guishaninsula JLT2003T.</title>
        <authorList>
            <person name="Tang K."/>
            <person name="Liu K."/>
            <person name="Jiao N."/>
        </authorList>
    </citation>
    <scope>NUCLEOTIDE SEQUENCE [LARGE SCALE GENOMIC DNA]</scope>
    <source>
        <strain evidence="2 3">JLT2003</strain>
    </source>
</reference>
<evidence type="ECO:0000313" key="2">
    <source>
        <dbReference type="EMBL" id="EKE44899.1"/>
    </source>
</evidence>
<dbReference type="AlphaFoldDB" id="K2HPX8"/>
<dbReference type="Proteomes" id="UP000006765">
    <property type="component" value="Unassembled WGS sequence"/>
</dbReference>
<evidence type="ECO:0008006" key="4">
    <source>
        <dbReference type="Google" id="ProtNLM"/>
    </source>
</evidence>
<name>K2HPX8_9RHOB</name>
<comment type="caution">
    <text evidence="2">The sequence shown here is derived from an EMBL/GenBank/DDBJ whole genome shotgun (WGS) entry which is preliminary data.</text>
</comment>
<evidence type="ECO:0000313" key="3">
    <source>
        <dbReference type="Proteomes" id="UP000006765"/>
    </source>
</evidence>
<keyword evidence="1" id="KW-0472">Membrane</keyword>
<dbReference type="STRING" id="1231392.OCGS_0934"/>
<proteinExistence type="predicted"/>
<organism evidence="2 3">
    <name type="scientific">Oceaniovalibus guishaninsula JLT2003</name>
    <dbReference type="NCBI Taxonomy" id="1231392"/>
    <lineage>
        <taxon>Bacteria</taxon>
        <taxon>Pseudomonadati</taxon>
        <taxon>Pseudomonadota</taxon>
        <taxon>Alphaproteobacteria</taxon>
        <taxon>Rhodobacterales</taxon>
        <taxon>Roseobacteraceae</taxon>
        <taxon>Oceaniovalibus</taxon>
    </lineage>
</organism>
<keyword evidence="1" id="KW-0812">Transmembrane</keyword>
<accession>K2HPX8</accession>
<gene>
    <name evidence="2" type="ORF">OCGS_0934</name>
</gene>
<keyword evidence="3" id="KW-1185">Reference proteome</keyword>
<protein>
    <recommendedName>
        <fullName evidence="4">TIGR02588 family protein</fullName>
    </recommendedName>
</protein>